<evidence type="ECO:0000256" key="1">
    <source>
        <dbReference type="SAM" id="MobiDB-lite"/>
    </source>
</evidence>
<evidence type="ECO:0000313" key="2">
    <source>
        <dbReference type="EMBL" id="QXN75015.1"/>
    </source>
</evidence>
<name>A0A8F5MIQ2_9VIRU</name>
<protein>
    <submittedName>
        <fullName evidence="2">Uncharacterized protein</fullName>
    </submittedName>
</protein>
<dbReference type="EMBL" id="MZ089752">
    <property type="protein sequence ID" value="QXN75015.1"/>
    <property type="molecule type" value="Genomic_DNA"/>
</dbReference>
<organism evidence="2">
    <name type="scientific">Microvirus mar6</name>
    <dbReference type="NCBI Taxonomy" id="2851196"/>
    <lineage>
        <taxon>Viruses</taxon>
        <taxon>Monodnaviria</taxon>
        <taxon>Sangervirae</taxon>
        <taxon>Phixviricota</taxon>
        <taxon>Malgrandaviricetes</taxon>
        <taxon>Petitvirales</taxon>
        <taxon>Microviridae</taxon>
    </lineage>
</organism>
<proteinExistence type="predicted"/>
<feature type="region of interest" description="Disordered" evidence="1">
    <location>
        <begin position="157"/>
        <end position="188"/>
    </location>
</feature>
<sequence>MTMLRPPRYGIRLLKRIWFPRMVIRVFKELKMKIDKGLFEFGRRKVADFVSVTPFCAPLDPDVRRKVYLNDVGSEVHVQGENIARVSKTESLAEKIARFDRLAAYVRQSRAAQMLLSSDFEDGDGYTDEELNDDSFADEQDPFDEFGEPIEQLVQKTVVKPQDAAASAGKPTAPQKAESASEQEADAS</sequence>
<reference evidence="2" key="1">
    <citation type="submission" date="2021-04" db="EMBL/GenBank/DDBJ databases">
        <title>Genomes of microviruses identified in yellow-bellied marmot fecal samples.</title>
        <authorList>
            <person name="Varsani A."/>
            <person name="Kraberger S."/>
            <person name="Chatterjee A."/>
            <person name="Richet C."/>
            <person name="Fontenele R.S."/>
            <person name="Schmidlin K."/>
            <person name="Blumstein D.T."/>
        </authorList>
    </citation>
    <scope>NUCLEOTIDE SEQUENCE</scope>
    <source>
        <strain evidence="2">Mar6</strain>
    </source>
</reference>
<feature type="region of interest" description="Disordered" evidence="1">
    <location>
        <begin position="121"/>
        <end position="143"/>
    </location>
</feature>
<accession>A0A8F5MIQ2</accession>